<dbReference type="InterPro" id="IPR012938">
    <property type="entry name" value="Glc/Sorbosone_DH"/>
</dbReference>
<feature type="domain" description="Glucose/Sorbosone dehydrogenase" evidence="1">
    <location>
        <begin position="63"/>
        <end position="345"/>
    </location>
</feature>
<dbReference type="InterPro" id="IPR011042">
    <property type="entry name" value="6-blade_b-propeller_TolB-like"/>
</dbReference>
<dbReference type="Pfam" id="PF07995">
    <property type="entry name" value="GSDH"/>
    <property type="match status" value="1"/>
</dbReference>
<reference evidence="3" key="1">
    <citation type="journal article" date="2019" name="Int. J. Syst. Evol. Microbiol.">
        <title>The Global Catalogue of Microorganisms (GCM) 10K type strain sequencing project: providing services to taxonomists for standard genome sequencing and annotation.</title>
        <authorList>
            <consortium name="The Broad Institute Genomics Platform"/>
            <consortium name="The Broad Institute Genome Sequencing Center for Infectious Disease"/>
            <person name="Wu L."/>
            <person name="Ma J."/>
        </authorList>
    </citation>
    <scope>NUCLEOTIDE SEQUENCE [LARGE SCALE GENOMIC DNA]</scope>
    <source>
        <strain evidence="3">IBRC 10765</strain>
    </source>
</reference>
<keyword evidence="3" id="KW-1185">Reference proteome</keyword>
<sequence>MNPNFTSSFRYLSRSLRKALGGAWIALLLSNLGWASAYQLQPIWSQLPQLTSAVYLPHRPHQWLGGLKTGEMYWLHDVSGRSEIIHRFAVNTASEMGLLAIQLHPDFPVDPRVFVLVNPAGNALSTELQQWRWQHAPGQMPTLTQPEVLLTVPQPNVDHKGGGLMFGADGYLYIGLGDGGSLNNGLNVAQNGRSWLGKVLRIDINQRRLGIPYSIPADNPFMNTPGYLPEIWALGVRNPTHFALDASAQLWVVDAGPEGTNEINRLSIGSNLGWRCMDGERRLFSHAECAPGEFQAPLYAFQGNGMRRMTGGVWYRGESMPELEQRFLFADFNEGALQAMSATGEVQTFLRADLNPSAFIERPDGAVLLADFLSGKIYQLVHASQTADHDQQLGEHEADHLQPAQP</sequence>
<name>A0ABV7ZUM6_9GAMM</name>
<dbReference type="PANTHER" id="PTHR19328:SF75">
    <property type="entry name" value="ALDOSE SUGAR DEHYDROGENASE YLII"/>
    <property type="match status" value="1"/>
</dbReference>
<dbReference type="InterPro" id="IPR011041">
    <property type="entry name" value="Quinoprot_gluc/sorb_DH_b-prop"/>
</dbReference>
<evidence type="ECO:0000259" key="1">
    <source>
        <dbReference type="Pfam" id="PF07995"/>
    </source>
</evidence>
<gene>
    <name evidence="2" type="ORF">ACFOOG_03425</name>
</gene>
<dbReference type="EMBL" id="JBHRYR010000002">
    <property type="protein sequence ID" value="MFC3851876.1"/>
    <property type="molecule type" value="Genomic_DNA"/>
</dbReference>
<dbReference type="PANTHER" id="PTHR19328">
    <property type="entry name" value="HEDGEHOG-INTERACTING PROTEIN"/>
    <property type="match status" value="1"/>
</dbReference>
<dbReference type="SUPFAM" id="SSF50952">
    <property type="entry name" value="Soluble quinoprotein glucose dehydrogenase"/>
    <property type="match status" value="1"/>
</dbReference>
<evidence type="ECO:0000313" key="3">
    <source>
        <dbReference type="Proteomes" id="UP001595617"/>
    </source>
</evidence>
<organism evidence="2 3">
    <name type="scientific">Saccharospirillum mangrovi</name>
    <dbReference type="NCBI Taxonomy" id="2161747"/>
    <lineage>
        <taxon>Bacteria</taxon>
        <taxon>Pseudomonadati</taxon>
        <taxon>Pseudomonadota</taxon>
        <taxon>Gammaproteobacteria</taxon>
        <taxon>Oceanospirillales</taxon>
        <taxon>Saccharospirillaceae</taxon>
        <taxon>Saccharospirillum</taxon>
    </lineage>
</organism>
<dbReference type="RefSeq" id="WP_380693377.1">
    <property type="nucleotide sequence ID" value="NZ_JBHRYR010000002.1"/>
</dbReference>
<dbReference type="Proteomes" id="UP001595617">
    <property type="component" value="Unassembled WGS sequence"/>
</dbReference>
<dbReference type="Gene3D" id="2.120.10.30">
    <property type="entry name" value="TolB, C-terminal domain"/>
    <property type="match status" value="1"/>
</dbReference>
<evidence type="ECO:0000313" key="2">
    <source>
        <dbReference type="EMBL" id="MFC3851876.1"/>
    </source>
</evidence>
<proteinExistence type="predicted"/>
<accession>A0ABV7ZUM6</accession>
<protein>
    <submittedName>
        <fullName evidence="2">PQQ-dependent sugar dehydrogenase</fullName>
    </submittedName>
</protein>
<comment type="caution">
    <text evidence="2">The sequence shown here is derived from an EMBL/GenBank/DDBJ whole genome shotgun (WGS) entry which is preliminary data.</text>
</comment>